<name>A0A848NGE0_9BURK</name>
<sequence>MGARRFGAMAQAGGGLYEALDQLRTDPASAPVDLQRLVGKSTRDVIDALVDWLVPENGDADRIRTALNDALSECLDGQEEFDFGSLTDDVLMDTMITYVSNCVFEQIMLDSNRAFAKAETPEQAETAEHALSELVTVVTEKHMAPLIEGEIRTMSNADMQAAQIAAIKEVWREWEDYQP</sequence>
<organism evidence="1 2">
    <name type="scientific">Achromobacter ruhlandii</name>
    <dbReference type="NCBI Taxonomy" id="72557"/>
    <lineage>
        <taxon>Bacteria</taxon>
        <taxon>Pseudomonadati</taxon>
        <taxon>Pseudomonadota</taxon>
        <taxon>Betaproteobacteria</taxon>
        <taxon>Burkholderiales</taxon>
        <taxon>Alcaligenaceae</taxon>
        <taxon>Achromobacter</taxon>
    </lineage>
</organism>
<evidence type="ECO:0000313" key="1">
    <source>
        <dbReference type="EMBL" id="NMU88735.1"/>
    </source>
</evidence>
<reference evidence="1 2" key="1">
    <citation type="submission" date="2020-04" db="EMBL/GenBank/DDBJ databases">
        <title>Achromobacter ruhlandii genome sequencing and assembly.</title>
        <authorList>
            <person name="Martins R.C.R."/>
            <person name="Perdigao-Neto L.V."/>
            <person name="Levin A.S.S."/>
            <person name="Costa S.F."/>
        </authorList>
    </citation>
    <scope>NUCLEOTIDE SEQUENCE [LARGE SCALE GENOMIC DNA]</scope>
    <source>
        <strain evidence="1 2">9035ralo</strain>
    </source>
</reference>
<dbReference type="AlphaFoldDB" id="A0A848NGE0"/>
<gene>
    <name evidence="1" type="ORF">HGQ98_02390</name>
</gene>
<dbReference type="EMBL" id="JABBZE010000010">
    <property type="protein sequence ID" value="NMU88735.1"/>
    <property type="molecule type" value="Genomic_DNA"/>
</dbReference>
<protein>
    <submittedName>
        <fullName evidence="1">Uncharacterized protein</fullName>
    </submittedName>
</protein>
<dbReference type="RefSeq" id="WP_169535782.1">
    <property type="nucleotide sequence ID" value="NZ_JABBZE010000010.1"/>
</dbReference>
<accession>A0A848NGE0</accession>
<dbReference type="Proteomes" id="UP000542405">
    <property type="component" value="Unassembled WGS sequence"/>
</dbReference>
<proteinExistence type="predicted"/>
<evidence type="ECO:0000313" key="2">
    <source>
        <dbReference type="Proteomes" id="UP000542405"/>
    </source>
</evidence>
<comment type="caution">
    <text evidence="1">The sequence shown here is derived from an EMBL/GenBank/DDBJ whole genome shotgun (WGS) entry which is preliminary data.</text>
</comment>